<dbReference type="Pfam" id="PF01039">
    <property type="entry name" value="Carboxyl_trans"/>
    <property type="match status" value="3"/>
</dbReference>
<dbReference type="EMBL" id="LR901461">
    <property type="protein sequence ID" value="CAD7248669.1"/>
    <property type="molecule type" value="Genomic_DNA"/>
</dbReference>
<dbReference type="AlphaFoldDB" id="A0A7R8XF05"/>
<dbReference type="InterPro" id="IPR051047">
    <property type="entry name" value="AccD/PCCB"/>
</dbReference>
<evidence type="ECO:0000256" key="4">
    <source>
        <dbReference type="ARBA" id="ARBA00041138"/>
    </source>
</evidence>
<feature type="domain" description="CoA carboxyltransferase C-terminal" evidence="9">
    <location>
        <begin position="412"/>
        <end position="582"/>
    </location>
</feature>
<dbReference type="PANTHER" id="PTHR43842">
    <property type="entry name" value="PROPIONYL-COA CARBOXYLASE BETA CHAIN"/>
    <property type="match status" value="1"/>
</dbReference>
<dbReference type="PROSITE" id="PS50989">
    <property type="entry name" value="COA_CT_CTER"/>
    <property type="match status" value="1"/>
</dbReference>
<evidence type="ECO:0000313" key="10">
    <source>
        <dbReference type="EMBL" id="CAD7248669.1"/>
    </source>
</evidence>
<accession>A0A7R8XF05</accession>
<proteinExistence type="predicted"/>
<evidence type="ECO:0000256" key="5">
    <source>
        <dbReference type="ARBA" id="ARBA00042797"/>
    </source>
</evidence>
<dbReference type="InterPro" id="IPR011763">
    <property type="entry name" value="COA_CT_C"/>
</dbReference>
<evidence type="ECO:0000259" key="8">
    <source>
        <dbReference type="PROSITE" id="PS50980"/>
    </source>
</evidence>
<name>A0A7R8XF05_9CRUS</name>
<dbReference type="PANTHER" id="PTHR43842:SF2">
    <property type="entry name" value="PROPIONYL-COA CARBOXYLASE BETA CHAIN, MITOCHONDRIAL"/>
    <property type="match status" value="1"/>
</dbReference>
<dbReference type="EC" id="6.4.1.3" evidence="2"/>
<protein>
    <recommendedName>
        <fullName evidence="4">Propionyl-CoA carboxylase beta chain, mitochondrial</fullName>
        <ecNumber evidence="2">6.4.1.3</ecNumber>
    </recommendedName>
    <alternativeName>
        <fullName evidence="5">Propanoyl-CoA:carbon dioxide ligase subunit beta</fullName>
    </alternativeName>
</protein>
<evidence type="ECO:0000259" key="9">
    <source>
        <dbReference type="PROSITE" id="PS50989"/>
    </source>
</evidence>
<dbReference type="SUPFAM" id="SSF52096">
    <property type="entry name" value="ClpP/crotonase"/>
    <property type="match status" value="3"/>
</dbReference>
<dbReference type="EMBL" id="CAJPEV010001944">
    <property type="protein sequence ID" value="CAG0895004.1"/>
    <property type="molecule type" value="Genomic_DNA"/>
</dbReference>
<dbReference type="OrthoDB" id="9976505at2759"/>
<dbReference type="GO" id="GO:0004658">
    <property type="term" value="F:propionyl-CoA carboxylase activity"/>
    <property type="evidence" value="ECO:0007669"/>
    <property type="project" value="UniProtKB-EC"/>
</dbReference>
<comment type="subunit">
    <text evidence="3">The holoenzyme is a dodecamer composed of 6 PCCA/alpha subunits and 6 PCCB/beta subunits.</text>
</comment>
<sequence length="588" mass="63437">MRSTEPPLTRARVVTRTTDVEEGSEVAETSVREVVMDQAMLVGAPVIGLNDSGGARIQEGVESLAGYADIFQRNVMASGVIPQISLIMGPCAGGAVYSPALTDFTFMVRDSSYLFITGPDVVKAVTNEDVTQEELGGAKTHTTLSGVAHGAFDNDVDALITLRTFMPFLPLSNRENAPVRPCDDPWSLSLSLSLLRTLSLIFLSDSVVTGHGLINGRVAYIFSQDFTVFGGSLSSIHAKKVCKVMDQAMLVGAPVIGLNDSGGARIQEGVESLAGYADIFQRNVMASGVIPQISLIMGPCAGGAVYSPALTDFTFMVRDSSYLFITGPDVVKAVTNEDVTQEELGGAKTHTTLSGVAHGAFDNDVDALITLRTFMPFLPLSNRENAPVRPCDDPWDREVDPELCHQGDLCCRRCLDINSSVKGARFVRFCDAFNIPIITFVDVPGFLPGTAQEYGGIIRHGAKLLFAYAEATVPKITVITRKAYGGAYDVMSSKHLRGDVNYAWPTAEVAVMGAKGAVSIIYHGKGDISEYEKEYVEKFGNPFPAAVRGFVDDIIEPRTTRKRICMDLTILAAKKLTNPWKKHANMPL</sequence>
<dbReference type="PROSITE" id="PS50980">
    <property type="entry name" value="COA_CT_NTER"/>
    <property type="match status" value="2"/>
</dbReference>
<keyword evidence="11" id="KW-1185">Reference proteome</keyword>
<evidence type="ECO:0000256" key="6">
    <source>
        <dbReference type="ARBA" id="ARBA00048208"/>
    </source>
</evidence>
<dbReference type="InterPro" id="IPR011762">
    <property type="entry name" value="COA_CT_N"/>
</dbReference>
<feature type="domain" description="CoA carboxyltransferase N-terminal" evidence="8">
    <location>
        <begin position="203"/>
        <end position="390"/>
    </location>
</feature>
<evidence type="ECO:0000256" key="3">
    <source>
        <dbReference type="ARBA" id="ARBA00038567"/>
    </source>
</evidence>
<evidence type="ECO:0000313" key="11">
    <source>
        <dbReference type="Proteomes" id="UP000677054"/>
    </source>
</evidence>
<comment type="catalytic activity">
    <reaction evidence="6">
        <text>butanoyl-CoA + hydrogencarbonate + ATP = (2S)-ethylmalonyl-CoA + ADP + phosphate + H(+)</text>
        <dbReference type="Rhea" id="RHEA:59520"/>
        <dbReference type="ChEBI" id="CHEBI:15378"/>
        <dbReference type="ChEBI" id="CHEBI:17544"/>
        <dbReference type="ChEBI" id="CHEBI:30616"/>
        <dbReference type="ChEBI" id="CHEBI:43474"/>
        <dbReference type="ChEBI" id="CHEBI:57371"/>
        <dbReference type="ChEBI" id="CHEBI:60909"/>
        <dbReference type="ChEBI" id="CHEBI:456216"/>
    </reaction>
    <physiologicalReaction direction="left-to-right" evidence="6">
        <dbReference type="Rhea" id="RHEA:59521"/>
    </physiologicalReaction>
</comment>
<gene>
    <name evidence="10" type="ORF">DSTB1V02_LOCUS8479</name>
</gene>
<dbReference type="InterPro" id="IPR034733">
    <property type="entry name" value="AcCoA_carboxyl_beta"/>
</dbReference>
<evidence type="ECO:0000256" key="2">
    <source>
        <dbReference type="ARBA" id="ARBA00013050"/>
    </source>
</evidence>
<evidence type="ECO:0000256" key="1">
    <source>
        <dbReference type="ARBA" id="ARBA00005060"/>
    </source>
</evidence>
<evidence type="ECO:0000256" key="7">
    <source>
        <dbReference type="ARBA" id="ARBA00049495"/>
    </source>
</evidence>
<dbReference type="GO" id="GO:0005739">
    <property type="term" value="C:mitochondrion"/>
    <property type="evidence" value="ECO:0007669"/>
    <property type="project" value="TreeGrafter"/>
</dbReference>
<comment type="pathway">
    <text evidence="1">Metabolic intermediate metabolism; propanoyl-CoA degradation; succinyl-CoA from propanoyl-CoA: step 1/3.</text>
</comment>
<dbReference type="Gene3D" id="3.90.226.10">
    <property type="entry name" value="2-enoyl-CoA Hydratase, Chain A, domain 1"/>
    <property type="match status" value="3"/>
</dbReference>
<reference evidence="10" key="1">
    <citation type="submission" date="2020-11" db="EMBL/GenBank/DDBJ databases">
        <authorList>
            <person name="Tran Van P."/>
        </authorList>
    </citation>
    <scope>NUCLEOTIDE SEQUENCE</scope>
</reference>
<dbReference type="Proteomes" id="UP000677054">
    <property type="component" value="Unassembled WGS sequence"/>
</dbReference>
<comment type="catalytic activity">
    <reaction evidence="7">
        <text>propanoyl-CoA + hydrogencarbonate + ATP = (S)-methylmalonyl-CoA + ADP + phosphate + H(+)</text>
        <dbReference type="Rhea" id="RHEA:23720"/>
        <dbReference type="ChEBI" id="CHEBI:15378"/>
        <dbReference type="ChEBI" id="CHEBI:17544"/>
        <dbReference type="ChEBI" id="CHEBI:30616"/>
        <dbReference type="ChEBI" id="CHEBI:43474"/>
        <dbReference type="ChEBI" id="CHEBI:57327"/>
        <dbReference type="ChEBI" id="CHEBI:57392"/>
        <dbReference type="ChEBI" id="CHEBI:456216"/>
        <dbReference type="EC" id="6.4.1.3"/>
    </reaction>
    <physiologicalReaction direction="left-to-right" evidence="7">
        <dbReference type="Rhea" id="RHEA:23721"/>
    </physiologicalReaction>
</comment>
<organism evidence="10">
    <name type="scientific">Darwinula stevensoni</name>
    <dbReference type="NCBI Taxonomy" id="69355"/>
    <lineage>
        <taxon>Eukaryota</taxon>
        <taxon>Metazoa</taxon>
        <taxon>Ecdysozoa</taxon>
        <taxon>Arthropoda</taxon>
        <taxon>Crustacea</taxon>
        <taxon>Oligostraca</taxon>
        <taxon>Ostracoda</taxon>
        <taxon>Podocopa</taxon>
        <taxon>Podocopida</taxon>
        <taxon>Darwinulocopina</taxon>
        <taxon>Darwinuloidea</taxon>
        <taxon>Darwinulidae</taxon>
        <taxon>Darwinula</taxon>
    </lineage>
</organism>
<feature type="domain" description="CoA carboxyltransferase N-terminal" evidence="8">
    <location>
        <begin position="1"/>
        <end position="181"/>
    </location>
</feature>
<dbReference type="InterPro" id="IPR029045">
    <property type="entry name" value="ClpP/crotonase-like_dom_sf"/>
</dbReference>